<organism evidence="1 2">
    <name type="scientific">Myotis myotis</name>
    <name type="common">Greater mouse-eared bat</name>
    <name type="synonym">Vespertilio myotis</name>
    <dbReference type="NCBI Taxonomy" id="51298"/>
    <lineage>
        <taxon>Eukaryota</taxon>
        <taxon>Metazoa</taxon>
        <taxon>Chordata</taxon>
        <taxon>Craniata</taxon>
        <taxon>Vertebrata</taxon>
        <taxon>Euteleostomi</taxon>
        <taxon>Mammalia</taxon>
        <taxon>Eutheria</taxon>
        <taxon>Laurasiatheria</taxon>
        <taxon>Chiroptera</taxon>
        <taxon>Yangochiroptera</taxon>
        <taxon>Vespertilionidae</taxon>
        <taxon>Myotis</taxon>
    </lineage>
</organism>
<protein>
    <submittedName>
        <fullName evidence="1">Uncharacterized protein</fullName>
    </submittedName>
</protein>
<name>A0A7J7VZ43_MYOMY</name>
<accession>A0A7J7VZ43</accession>
<reference evidence="1 2" key="1">
    <citation type="journal article" date="2020" name="Nature">
        <title>Six reference-quality genomes reveal evolution of bat adaptations.</title>
        <authorList>
            <person name="Jebb D."/>
            <person name="Huang Z."/>
            <person name="Pippel M."/>
            <person name="Hughes G.M."/>
            <person name="Lavrichenko K."/>
            <person name="Devanna P."/>
            <person name="Winkler S."/>
            <person name="Jermiin L.S."/>
            <person name="Skirmuntt E.C."/>
            <person name="Katzourakis A."/>
            <person name="Burkitt-Gray L."/>
            <person name="Ray D.A."/>
            <person name="Sullivan K.A.M."/>
            <person name="Roscito J.G."/>
            <person name="Kirilenko B.M."/>
            <person name="Davalos L.M."/>
            <person name="Corthals A.P."/>
            <person name="Power M.L."/>
            <person name="Jones G."/>
            <person name="Ransome R.D."/>
            <person name="Dechmann D.K.N."/>
            <person name="Locatelli A.G."/>
            <person name="Puechmaille S.J."/>
            <person name="Fedrigo O."/>
            <person name="Jarvis E.D."/>
            <person name="Hiller M."/>
            <person name="Vernes S.C."/>
            <person name="Myers E.W."/>
            <person name="Teeling E.C."/>
        </authorList>
    </citation>
    <scope>NUCLEOTIDE SEQUENCE [LARGE SCALE GENOMIC DNA]</scope>
    <source>
        <strain evidence="1">MMyoMyo1</strain>
        <tissue evidence="1">Flight muscle</tissue>
    </source>
</reference>
<keyword evidence="2" id="KW-1185">Reference proteome</keyword>
<dbReference type="Proteomes" id="UP000527355">
    <property type="component" value="Unassembled WGS sequence"/>
</dbReference>
<dbReference type="AlphaFoldDB" id="A0A7J7VZ43"/>
<sequence length="122" mass="13197">MASRLVAMMRTDHQRADTQRRSCPLVVSALPQRERCSASLLSRRSGSLDELEQGSGPASAWAPPWLPAILHTTTSLGGCRTASFGPIPAGLWQSDIPLGVLDCKRVQARLMDPISARWACSV</sequence>
<gene>
    <name evidence="1" type="ORF">mMyoMyo1_012258</name>
</gene>
<evidence type="ECO:0000313" key="1">
    <source>
        <dbReference type="EMBL" id="KAF6330260.1"/>
    </source>
</evidence>
<proteinExistence type="predicted"/>
<comment type="caution">
    <text evidence="1">The sequence shown here is derived from an EMBL/GenBank/DDBJ whole genome shotgun (WGS) entry which is preliminary data.</text>
</comment>
<evidence type="ECO:0000313" key="2">
    <source>
        <dbReference type="Proteomes" id="UP000527355"/>
    </source>
</evidence>
<dbReference type="EMBL" id="JABWUV010000009">
    <property type="protein sequence ID" value="KAF6330260.1"/>
    <property type="molecule type" value="Genomic_DNA"/>
</dbReference>